<evidence type="ECO:0000313" key="1">
    <source>
        <dbReference type="EMBL" id="MBB5798169.1"/>
    </source>
</evidence>
<accession>A0A7W9H9H6</accession>
<protein>
    <recommendedName>
        <fullName evidence="3">F5/8 type C domain-containing protein</fullName>
    </recommendedName>
</protein>
<organism evidence="1 2">
    <name type="scientific">Streptomyces caelestis</name>
    <dbReference type="NCBI Taxonomy" id="36816"/>
    <lineage>
        <taxon>Bacteria</taxon>
        <taxon>Bacillati</taxon>
        <taxon>Actinomycetota</taxon>
        <taxon>Actinomycetes</taxon>
        <taxon>Kitasatosporales</taxon>
        <taxon>Streptomycetaceae</taxon>
        <taxon>Streptomyces</taxon>
    </lineage>
</organism>
<keyword evidence="2" id="KW-1185">Reference proteome</keyword>
<gene>
    <name evidence="1" type="ORF">HDA41_006133</name>
</gene>
<evidence type="ECO:0000313" key="2">
    <source>
        <dbReference type="Proteomes" id="UP000590647"/>
    </source>
</evidence>
<sequence>MKAPRNGAKNVYVQGLEVNRPDVDEGLTPPLAARQGRCAGFDMGPRPSSWGTGRHAAPVSITQDDEVPAPRADVLHGEGAPFHDTSATDAAVTSVELPVADRARAVPYTLTSSSDRAMAPSGWTLQRSSGGTAWQTLDRRSGESFAWDGQTRAFIVRPPGTYEKYRLVLDGEGTPAEVELLA</sequence>
<comment type="caution">
    <text evidence="1">The sequence shown here is derived from an EMBL/GenBank/DDBJ whole genome shotgun (WGS) entry which is preliminary data.</text>
</comment>
<reference evidence="1 2" key="1">
    <citation type="submission" date="2020-08" db="EMBL/GenBank/DDBJ databases">
        <title>Sequencing the genomes of 1000 actinobacteria strains.</title>
        <authorList>
            <person name="Klenk H.-P."/>
        </authorList>
    </citation>
    <scope>NUCLEOTIDE SEQUENCE [LARGE SCALE GENOMIC DNA]</scope>
    <source>
        <strain evidence="1 2">DSM 40084</strain>
    </source>
</reference>
<proteinExistence type="predicted"/>
<dbReference type="AlphaFoldDB" id="A0A7W9H9H6"/>
<name>A0A7W9H9H6_9ACTN</name>
<evidence type="ECO:0008006" key="3">
    <source>
        <dbReference type="Google" id="ProtNLM"/>
    </source>
</evidence>
<dbReference type="Proteomes" id="UP000590647">
    <property type="component" value="Unassembled WGS sequence"/>
</dbReference>
<dbReference type="EMBL" id="JACHNE010000001">
    <property type="protein sequence ID" value="MBB5798169.1"/>
    <property type="molecule type" value="Genomic_DNA"/>
</dbReference>